<feature type="compositionally biased region" description="Polar residues" evidence="1">
    <location>
        <begin position="33"/>
        <end position="60"/>
    </location>
</feature>
<feature type="compositionally biased region" description="Pro residues" evidence="1">
    <location>
        <begin position="288"/>
        <end position="309"/>
    </location>
</feature>
<dbReference type="KEGG" id="cput:CONPUDRAFT_148902"/>
<dbReference type="RefSeq" id="XP_007763530.1">
    <property type="nucleotide sequence ID" value="XM_007765340.1"/>
</dbReference>
<feature type="compositionally biased region" description="Polar residues" evidence="1">
    <location>
        <begin position="210"/>
        <end position="221"/>
    </location>
</feature>
<proteinExistence type="predicted"/>
<feature type="compositionally biased region" description="Acidic residues" evidence="1">
    <location>
        <begin position="402"/>
        <end position="420"/>
    </location>
</feature>
<dbReference type="OrthoDB" id="3194584at2759"/>
<feature type="region of interest" description="Disordered" evidence="1">
    <location>
        <begin position="199"/>
        <end position="318"/>
    </location>
</feature>
<dbReference type="EMBL" id="JH711573">
    <property type="protein sequence ID" value="EIW86857.1"/>
    <property type="molecule type" value="Genomic_DNA"/>
</dbReference>
<feature type="region of interest" description="Disordered" evidence="1">
    <location>
        <begin position="23"/>
        <end position="80"/>
    </location>
</feature>
<dbReference type="Gene3D" id="1.10.10.60">
    <property type="entry name" value="Homeodomain-like"/>
    <property type="match status" value="1"/>
</dbReference>
<protein>
    <submittedName>
        <fullName evidence="2">Uncharacterized protein</fullName>
    </submittedName>
</protein>
<evidence type="ECO:0000313" key="2">
    <source>
        <dbReference type="EMBL" id="EIW86857.1"/>
    </source>
</evidence>
<comment type="caution">
    <text evidence="2">The sequence shown here is derived from an EMBL/GenBank/DDBJ whole genome shotgun (WGS) entry which is preliminary data.</text>
</comment>
<organism evidence="2 3">
    <name type="scientific">Coniophora puteana (strain RWD-64-598)</name>
    <name type="common">Brown rot fungus</name>
    <dbReference type="NCBI Taxonomy" id="741705"/>
    <lineage>
        <taxon>Eukaryota</taxon>
        <taxon>Fungi</taxon>
        <taxon>Dikarya</taxon>
        <taxon>Basidiomycota</taxon>
        <taxon>Agaricomycotina</taxon>
        <taxon>Agaricomycetes</taxon>
        <taxon>Agaricomycetidae</taxon>
        <taxon>Boletales</taxon>
        <taxon>Coniophorineae</taxon>
        <taxon>Coniophoraceae</taxon>
        <taxon>Coniophora</taxon>
    </lineage>
</organism>
<dbReference type="Proteomes" id="UP000053558">
    <property type="component" value="Unassembled WGS sequence"/>
</dbReference>
<sequence>MNHYSNGITHGAQPQHESFTALLNQPDIPPMHNHSNNAQWHQQNPQTHPNHVFPQQQNSWNHAQHQQQQPPPNPHPQIHIPAEQDASTFPALAQNTPFPAPNPQAISFASFLQPNVVQDLIRLSTPVGQFPNDDLLLTQALADAKRSGKSYRQALDNLHGVNNHSANLWKDYYLDHHDRFEILVARAVEQPVKTVKKPYVSFDPSRSRESSLNPQQGQPVSRTERKRKSSPPPSPPPAHSKGKARSSSQTTTSQRGSQATASASRPPKRSRHTMNSLSAPLYTHNNPKLPPPHMDIQIPDPPSRSPTPPTLVVSGTHGNKYTPADRDYFIKFISWRLKNDPSLNKKELCELLEKKAPHHTSQSWSSHWHARHDVADKILAAATARLYNEVKTEEPQSIPYDSPEEVEADEDSSSESESIDSDYGSVEGDTEDDVKEMGQAGSSYTRGDFRVVAKHIARTPNWENLTAAARWDPLAARYPDGRHSKSWNEFYRRNDKVLLGMVRKIRRMESRTGKQSSVKSQRGRPSWASKGGKKSSAAHESDSEEDAEYDEEGATDDETGQRRRRRSEV</sequence>
<dbReference type="GeneID" id="19202547"/>
<dbReference type="AlphaFoldDB" id="A0A5M3N6K8"/>
<keyword evidence="3" id="KW-1185">Reference proteome</keyword>
<accession>A0A5M3N6K8</accession>
<gene>
    <name evidence="2" type="ORF">CONPUDRAFT_148902</name>
</gene>
<evidence type="ECO:0000256" key="1">
    <source>
        <dbReference type="SAM" id="MobiDB-lite"/>
    </source>
</evidence>
<feature type="compositionally biased region" description="Acidic residues" evidence="1">
    <location>
        <begin position="542"/>
        <end position="558"/>
    </location>
</feature>
<dbReference type="OMA" id="GRGNKYT"/>
<evidence type="ECO:0000313" key="3">
    <source>
        <dbReference type="Proteomes" id="UP000053558"/>
    </source>
</evidence>
<reference evidence="3" key="1">
    <citation type="journal article" date="2012" name="Science">
        <title>The Paleozoic origin of enzymatic lignin decomposition reconstructed from 31 fungal genomes.</title>
        <authorList>
            <person name="Floudas D."/>
            <person name="Binder M."/>
            <person name="Riley R."/>
            <person name="Barry K."/>
            <person name="Blanchette R.A."/>
            <person name="Henrissat B."/>
            <person name="Martinez A.T."/>
            <person name="Otillar R."/>
            <person name="Spatafora J.W."/>
            <person name="Yadav J.S."/>
            <person name="Aerts A."/>
            <person name="Benoit I."/>
            <person name="Boyd A."/>
            <person name="Carlson A."/>
            <person name="Copeland A."/>
            <person name="Coutinho P.M."/>
            <person name="de Vries R.P."/>
            <person name="Ferreira P."/>
            <person name="Findley K."/>
            <person name="Foster B."/>
            <person name="Gaskell J."/>
            <person name="Glotzer D."/>
            <person name="Gorecki P."/>
            <person name="Heitman J."/>
            <person name="Hesse C."/>
            <person name="Hori C."/>
            <person name="Igarashi K."/>
            <person name="Jurgens J.A."/>
            <person name="Kallen N."/>
            <person name="Kersten P."/>
            <person name="Kohler A."/>
            <person name="Kuees U."/>
            <person name="Kumar T.K.A."/>
            <person name="Kuo A."/>
            <person name="LaButti K."/>
            <person name="Larrondo L.F."/>
            <person name="Lindquist E."/>
            <person name="Ling A."/>
            <person name="Lombard V."/>
            <person name="Lucas S."/>
            <person name="Lundell T."/>
            <person name="Martin R."/>
            <person name="McLaughlin D.J."/>
            <person name="Morgenstern I."/>
            <person name="Morin E."/>
            <person name="Murat C."/>
            <person name="Nagy L.G."/>
            <person name="Nolan M."/>
            <person name="Ohm R.A."/>
            <person name="Patyshakuliyeva A."/>
            <person name="Rokas A."/>
            <person name="Ruiz-Duenas F.J."/>
            <person name="Sabat G."/>
            <person name="Salamov A."/>
            <person name="Samejima M."/>
            <person name="Schmutz J."/>
            <person name="Slot J.C."/>
            <person name="St John F."/>
            <person name="Stenlid J."/>
            <person name="Sun H."/>
            <person name="Sun S."/>
            <person name="Syed K."/>
            <person name="Tsang A."/>
            <person name="Wiebenga A."/>
            <person name="Young D."/>
            <person name="Pisabarro A."/>
            <person name="Eastwood D.C."/>
            <person name="Martin F."/>
            <person name="Cullen D."/>
            <person name="Grigoriev I.V."/>
            <person name="Hibbett D.S."/>
        </authorList>
    </citation>
    <scope>NUCLEOTIDE SEQUENCE [LARGE SCALE GENOMIC DNA]</scope>
    <source>
        <strain evidence="3">RWD-64-598 SS2</strain>
    </source>
</reference>
<feature type="region of interest" description="Disordered" evidence="1">
    <location>
        <begin position="391"/>
        <end position="441"/>
    </location>
</feature>
<feature type="region of interest" description="Disordered" evidence="1">
    <location>
        <begin position="506"/>
        <end position="569"/>
    </location>
</feature>
<feature type="compositionally biased region" description="Polar residues" evidence="1">
    <location>
        <begin position="273"/>
        <end position="286"/>
    </location>
</feature>
<feature type="compositionally biased region" description="Low complexity" evidence="1">
    <location>
        <begin position="245"/>
        <end position="265"/>
    </location>
</feature>
<name>A0A5M3N6K8_CONPW</name>